<organism evidence="1 2">
    <name type="scientific">Sistotremastrum suecicum HHB10207 ss-3</name>
    <dbReference type="NCBI Taxonomy" id="1314776"/>
    <lineage>
        <taxon>Eukaryota</taxon>
        <taxon>Fungi</taxon>
        <taxon>Dikarya</taxon>
        <taxon>Basidiomycota</taxon>
        <taxon>Agaricomycotina</taxon>
        <taxon>Agaricomycetes</taxon>
        <taxon>Sistotremastrales</taxon>
        <taxon>Sistotremastraceae</taxon>
        <taxon>Sistotremastrum</taxon>
    </lineage>
</organism>
<keyword evidence="2" id="KW-1185">Reference proteome</keyword>
<protein>
    <submittedName>
        <fullName evidence="1">Uncharacterized protein</fullName>
    </submittedName>
</protein>
<name>A0A165YGK7_9AGAM</name>
<gene>
    <name evidence="1" type="ORF">SISSUDRAFT_1054480</name>
</gene>
<sequence>MNSAECPHCSLLASISDKFDGAISNAQSIPHFLLLLLLSIYNRFKASLCRCYDLIEQTPTAPSRLTKPAAFSTFSPTNDLRAPTPEPTTERWKWTTILLSVATGKLSGDYLFAVHLRKHCGF</sequence>
<accession>A0A165YGK7</accession>
<evidence type="ECO:0000313" key="2">
    <source>
        <dbReference type="Proteomes" id="UP000076798"/>
    </source>
</evidence>
<dbReference type="Proteomes" id="UP000076798">
    <property type="component" value="Unassembled WGS sequence"/>
</dbReference>
<dbReference type="AlphaFoldDB" id="A0A165YGK7"/>
<proteinExistence type="predicted"/>
<reference evidence="1 2" key="1">
    <citation type="journal article" date="2016" name="Mol. Biol. Evol.">
        <title>Comparative Genomics of Early-Diverging Mushroom-Forming Fungi Provides Insights into the Origins of Lignocellulose Decay Capabilities.</title>
        <authorList>
            <person name="Nagy L.G."/>
            <person name="Riley R."/>
            <person name="Tritt A."/>
            <person name="Adam C."/>
            <person name="Daum C."/>
            <person name="Floudas D."/>
            <person name="Sun H."/>
            <person name="Yadav J.S."/>
            <person name="Pangilinan J."/>
            <person name="Larsson K.H."/>
            <person name="Matsuura K."/>
            <person name="Barry K."/>
            <person name="Labutti K."/>
            <person name="Kuo R."/>
            <person name="Ohm R.A."/>
            <person name="Bhattacharya S.S."/>
            <person name="Shirouzu T."/>
            <person name="Yoshinaga Y."/>
            <person name="Martin F.M."/>
            <person name="Grigoriev I.V."/>
            <person name="Hibbett D.S."/>
        </authorList>
    </citation>
    <scope>NUCLEOTIDE SEQUENCE [LARGE SCALE GENOMIC DNA]</scope>
    <source>
        <strain evidence="1 2">HHB10207 ss-3</strain>
    </source>
</reference>
<dbReference type="EMBL" id="KV428256">
    <property type="protein sequence ID" value="KZT33225.1"/>
    <property type="molecule type" value="Genomic_DNA"/>
</dbReference>
<evidence type="ECO:0000313" key="1">
    <source>
        <dbReference type="EMBL" id="KZT33225.1"/>
    </source>
</evidence>